<feature type="region of interest" description="Disordered" evidence="1">
    <location>
        <begin position="85"/>
        <end position="117"/>
    </location>
</feature>
<dbReference type="Pfam" id="PF26215">
    <property type="entry name" value="HTH_animal"/>
    <property type="match status" value="1"/>
</dbReference>
<dbReference type="EMBL" id="JAPFRF010000001">
    <property type="protein sequence ID" value="KAJ7345904.1"/>
    <property type="molecule type" value="Genomic_DNA"/>
</dbReference>
<organism evidence="3 4">
    <name type="scientific">Phrynocephalus forsythii</name>
    <dbReference type="NCBI Taxonomy" id="171643"/>
    <lineage>
        <taxon>Eukaryota</taxon>
        <taxon>Metazoa</taxon>
        <taxon>Chordata</taxon>
        <taxon>Craniata</taxon>
        <taxon>Vertebrata</taxon>
        <taxon>Euteleostomi</taxon>
        <taxon>Lepidosauria</taxon>
        <taxon>Squamata</taxon>
        <taxon>Bifurcata</taxon>
        <taxon>Unidentata</taxon>
        <taxon>Episquamata</taxon>
        <taxon>Toxicofera</taxon>
        <taxon>Iguania</taxon>
        <taxon>Acrodonta</taxon>
        <taxon>Agamidae</taxon>
        <taxon>Agaminae</taxon>
        <taxon>Phrynocephalus</taxon>
    </lineage>
</organism>
<evidence type="ECO:0000256" key="1">
    <source>
        <dbReference type="SAM" id="MobiDB-lite"/>
    </source>
</evidence>
<protein>
    <recommendedName>
        <fullName evidence="2">Helix-turn-helix domain-containing protein</fullName>
    </recommendedName>
</protein>
<accession>A0A9Q0Y7Y8</accession>
<feature type="non-terminal residue" evidence="3">
    <location>
        <position position="1"/>
    </location>
</feature>
<evidence type="ECO:0000313" key="4">
    <source>
        <dbReference type="Proteomes" id="UP001142489"/>
    </source>
</evidence>
<keyword evidence="4" id="KW-1185">Reference proteome</keyword>
<dbReference type="OrthoDB" id="9906912at2759"/>
<proteinExistence type="predicted"/>
<gene>
    <name evidence="3" type="ORF">JRQ81_001854</name>
</gene>
<dbReference type="AlphaFoldDB" id="A0A9Q0Y7Y8"/>
<name>A0A9Q0Y7Y8_9SAUR</name>
<feature type="domain" description="Helix-turn-helix" evidence="2">
    <location>
        <begin position="37"/>
        <end position="86"/>
    </location>
</feature>
<sequence length="117" mass="13237">MEKDVTAVPCGKGSKKGGWPEGATAITCSDVRQYTEHTTKSIIYSQALQYNHICSDPQDRDSKLKNLQNAFLRLQYPPHVIKEQINKARHIPRDNLLQDRSKGSNDRTPLVVTYSPQ</sequence>
<dbReference type="Proteomes" id="UP001142489">
    <property type="component" value="Unassembled WGS sequence"/>
</dbReference>
<feature type="compositionally biased region" description="Basic and acidic residues" evidence="1">
    <location>
        <begin position="85"/>
        <end position="105"/>
    </location>
</feature>
<evidence type="ECO:0000259" key="2">
    <source>
        <dbReference type="Pfam" id="PF26215"/>
    </source>
</evidence>
<comment type="caution">
    <text evidence="3">The sequence shown here is derived from an EMBL/GenBank/DDBJ whole genome shotgun (WGS) entry which is preliminary data.</text>
</comment>
<dbReference type="InterPro" id="IPR058912">
    <property type="entry name" value="HTH_animal"/>
</dbReference>
<evidence type="ECO:0000313" key="3">
    <source>
        <dbReference type="EMBL" id="KAJ7345904.1"/>
    </source>
</evidence>
<reference evidence="3" key="1">
    <citation type="journal article" date="2023" name="DNA Res.">
        <title>Chromosome-level genome assembly of Phrynocephalus forsythii using third-generation DNA sequencing and Hi-C analysis.</title>
        <authorList>
            <person name="Qi Y."/>
            <person name="Zhao W."/>
            <person name="Zhao Y."/>
            <person name="Niu C."/>
            <person name="Cao S."/>
            <person name="Zhang Y."/>
        </authorList>
    </citation>
    <scope>NUCLEOTIDE SEQUENCE</scope>
    <source>
        <tissue evidence="3">Muscle</tissue>
    </source>
</reference>